<feature type="signal peptide" evidence="3">
    <location>
        <begin position="1"/>
        <end position="23"/>
    </location>
</feature>
<evidence type="ECO:0000256" key="3">
    <source>
        <dbReference type="SAM" id="SignalP"/>
    </source>
</evidence>
<dbReference type="AlphaFoldDB" id="A0AAN9IR41"/>
<feature type="region of interest" description="Disordered" evidence="1">
    <location>
        <begin position="56"/>
        <end position="82"/>
    </location>
</feature>
<reference evidence="4 5" key="1">
    <citation type="submission" date="2024-01" db="EMBL/GenBank/DDBJ databases">
        <title>The genomes of 5 underutilized Papilionoideae crops provide insights into root nodulation and disease resistance.</title>
        <authorList>
            <person name="Yuan L."/>
        </authorList>
    </citation>
    <scope>NUCLEOTIDE SEQUENCE [LARGE SCALE GENOMIC DNA]</scope>
    <source>
        <strain evidence="4">LY-2023</strain>
        <tissue evidence="4">Leaf</tissue>
    </source>
</reference>
<feature type="transmembrane region" description="Helical" evidence="2">
    <location>
        <begin position="152"/>
        <end position="173"/>
    </location>
</feature>
<accession>A0AAN9IR41</accession>
<evidence type="ECO:0000256" key="1">
    <source>
        <dbReference type="SAM" id="MobiDB-lite"/>
    </source>
</evidence>
<evidence type="ECO:0000256" key="2">
    <source>
        <dbReference type="SAM" id="Phobius"/>
    </source>
</evidence>
<keyword evidence="2" id="KW-0472">Membrane</keyword>
<keyword evidence="3" id="KW-0732">Signal</keyword>
<organism evidence="4 5">
    <name type="scientific">Clitoria ternatea</name>
    <name type="common">Butterfly pea</name>
    <dbReference type="NCBI Taxonomy" id="43366"/>
    <lineage>
        <taxon>Eukaryota</taxon>
        <taxon>Viridiplantae</taxon>
        <taxon>Streptophyta</taxon>
        <taxon>Embryophyta</taxon>
        <taxon>Tracheophyta</taxon>
        <taxon>Spermatophyta</taxon>
        <taxon>Magnoliopsida</taxon>
        <taxon>eudicotyledons</taxon>
        <taxon>Gunneridae</taxon>
        <taxon>Pentapetalae</taxon>
        <taxon>rosids</taxon>
        <taxon>fabids</taxon>
        <taxon>Fabales</taxon>
        <taxon>Fabaceae</taxon>
        <taxon>Papilionoideae</taxon>
        <taxon>50 kb inversion clade</taxon>
        <taxon>NPAAA clade</taxon>
        <taxon>indigoferoid/millettioid clade</taxon>
        <taxon>Phaseoleae</taxon>
        <taxon>Clitoria</taxon>
    </lineage>
</organism>
<feature type="chain" id="PRO_5042887241" evidence="3">
    <location>
        <begin position="24"/>
        <end position="174"/>
    </location>
</feature>
<dbReference type="EMBL" id="JAYKXN010000005">
    <property type="protein sequence ID" value="KAK7284606.1"/>
    <property type="molecule type" value="Genomic_DNA"/>
</dbReference>
<protein>
    <submittedName>
        <fullName evidence="4">Uncharacterized protein</fullName>
    </submittedName>
</protein>
<proteinExistence type="predicted"/>
<evidence type="ECO:0000313" key="4">
    <source>
        <dbReference type="EMBL" id="KAK7284606.1"/>
    </source>
</evidence>
<gene>
    <name evidence="4" type="ORF">RJT34_19355</name>
</gene>
<name>A0AAN9IR41_CLITE</name>
<sequence length="174" mass="18793">MTNSLSLLSSLFILLLSCTTVPAITKVANKDNVPCTMCAECENPCQPLPPPPPPVIECPPPPPPSPPPPSPPPPSPRLPPAVVECPPPPQLPCQNNCEMPPHPPYPPQSYFPPPGTPYGYVPDYYNARNGGGKILPFQMLLFSNLSSNSGYFILRSLIHVAFLSLPSVLIYLFD</sequence>
<comment type="caution">
    <text evidence="4">The sequence shown here is derived from an EMBL/GenBank/DDBJ whole genome shotgun (WGS) entry which is preliminary data.</text>
</comment>
<keyword evidence="5" id="KW-1185">Reference proteome</keyword>
<keyword evidence="2" id="KW-1133">Transmembrane helix</keyword>
<dbReference type="Proteomes" id="UP001359559">
    <property type="component" value="Unassembled WGS sequence"/>
</dbReference>
<keyword evidence="2" id="KW-0812">Transmembrane</keyword>
<evidence type="ECO:0000313" key="5">
    <source>
        <dbReference type="Proteomes" id="UP001359559"/>
    </source>
</evidence>